<organism evidence="1 2">
    <name type="scientific">Tenuifilum thalassicum</name>
    <dbReference type="NCBI Taxonomy" id="2590900"/>
    <lineage>
        <taxon>Bacteria</taxon>
        <taxon>Pseudomonadati</taxon>
        <taxon>Bacteroidota</taxon>
        <taxon>Bacteroidia</taxon>
        <taxon>Bacteroidales</taxon>
        <taxon>Tenuifilaceae</taxon>
        <taxon>Tenuifilum</taxon>
    </lineage>
</organism>
<proteinExistence type="predicted"/>
<name>A0A7D4BD22_9BACT</name>
<reference evidence="1 2" key="1">
    <citation type="submission" date="2019-07" db="EMBL/GenBank/DDBJ databases">
        <title>Thalassofilum flectens gen. nov., sp. nov., a novel moderate thermophilic anaerobe from a shallow sea hot spring in Kunashir Island (Russia), representing a new family in the order Bacteroidales, and proposal of Thalassofilacea fam. nov.</title>
        <authorList>
            <person name="Kochetkova T.V."/>
            <person name="Podosokorskaya O.A."/>
            <person name="Novikov A."/>
            <person name="Elcheninov A.G."/>
            <person name="Toshchakov S.V."/>
            <person name="Kublanov I.V."/>
        </authorList>
    </citation>
    <scope>NUCLEOTIDE SEQUENCE [LARGE SCALE GENOMIC DNA]</scope>
    <source>
        <strain evidence="1 2">38-H</strain>
    </source>
</reference>
<evidence type="ECO:0000313" key="1">
    <source>
        <dbReference type="EMBL" id="QKG79303.1"/>
    </source>
</evidence>
<dbReference type="RefSeq" id="WP_173072924.1">
    <property type="nucleotide sequence ID" value="NZ_CP041345.1"/>
</dbReference>
<dbReference type="AlphaFoldDB" id="A0A7D4BD22"/>
<accession>A0A7D4BD22</accession>
<evidence type="ECO:0000313" key="2">
    <source>
        <dbReference type="Proteomes" id="UP000500961"/>
    </source>
</evidence>
<sequence length="158" mass="19263">MRKITLIMLFLLSAKVGLSQLWLTEDELIKRYGKPIEKGYFEKIPDLDLYYLIFDSENVNKTSEYKCEYLKAFLPIDTSIVNYCFWVEAKYPIKYIYSFIENYNKKYSRPLKEDLKWIDYNEAVWHYLYITAEEDYFLAVDMVDFELLIREEKSDYDY</sequence>
<dbReference type="Proteomes" id="UP000500961">
    <property type="component" value="Chromosome"/>
</dbReference>
<gene>
    <name evidence="1" type="ORF">FHG85_03170</name>
</gene>
<dbReference type="EMBL" id="CP041345">
    <property type="protein sequence ID" value="QKG79303.1"/>
    <property type="molecule type" value="Genomic_DNA"/>
</dbReference>
<keyword evidence="2" id="KW-1185">Reference proteome</keyword>
<dbReference type="KEGG" id="ttz:FHG85_03170"/>
<protein>
    <submittedName>
        <fullName evidence="1">Uncharacterized protein</fullName>
    </submittedName>
</protein>